<comment type="similarity">
    <text evidence="1">Belongs to the class-III pyridoxal-phosphate-dependent aminotransferase family.</text>
</comment>
<dbReference type="GO" id="GO:0005739">
    <property type="term" value="C:mitochondrion"/>
    <property type="evidence" value="ECO:0007669"/>
    <property type="project" value="TreeGrafter"/>
</dbReference>
<dbReference type="AlphaFoldDB" id="A0A8S9IFQ2"/>
<dbReference type="InterPro" id="IPR005814">
    <property type="entry name" value="Aminotrans_3"/>
</dbReference>
<organism evidence="2 3">
    <name type="scientific">Brassica cretica</name>
    <name type="common">Mustard</name>
    <dbReference type="NCBI Taxonomy" id="69181"/>
    <lineage>
        <taxon>Eukaryota</taxon>
        <taxon>Viridiplantae</taxon>
        <taxon>Streptophyta</taxon>
        <taxon>Embryophyta</taxon>
        <taxon>Tracheophyta</taxon>
        <taxon>Spermatophyta</taxon>
        <taxon>Magnoliopsida</taxon>
        <taxon>eudicotyledons</taxon>
        <taxon>Gunneridae</taxon>
        <taxon>Pentapetalae</taxon>
        <taxon>rosids</taxon>
        <taxon>malvids</taxon>
        <taxon>Brassicales</taxon>
        <taxon>Brassicaceae</taxon>
        <taxon>Brassiceae</taxon>
        <taxon>Brassica</taxon>
    </lineage>
</organism>
<dbReference type="InterPro" id="IPR015422">
    <property type="entry name" value="PyrdxlP-dep_Trfase_small"/>
</dbReference>
<sequence length="136" mass="15170">MPISFISDLSTRGLGMGFLSSCDNSRDCTSVDTSMLLQHVWWERCGYYSWSSCFEFIGDARGRGLMLGVELVSDHKLKTPATAETLHIMDQMKELGVLVGKGGFFGNVFRITPPLCFTKDDADYLVEAMDYSVSKM</sequence>
<proteinExistence type="inferred from homology"/>
<evidence type="ECO:0000313" key="3">
    <source>
        <dbReference type="Proteomes" id="UP000712281"/>
    </source>
</evidence>
<accession>A0A8S9IFQ2</accession>
<dbReference type="GO" id="GO:0008483">
    <property type="term" value="F:transaminase activity"/>
    <property type="evidence" value="ECO:0007669"/>
    <property type="project" value="InterPro"/>
</dbReference>
<reference evidence="2" key="1">
    <citation type="submission" date="2019-12" db="EMBL/GenBank/DDBJ databases">
        <title>Genome sequencing and annotation of Brassica cretica.</title>
        <authorList>
            <person name="Studholme D.J."/>
            <person name="Sarris P.F."/>
        </authorList>
    </citation>
    <scope>NUCLEOTIDE SEQUENCE</scope>
    <source>
        <strain evidence="2">PFS-001/15</strain>
        <tissue evidence="2">Leaf</tissue>
    </source>
</reference>
<dbReference type="SUPFAM" id="SSF53383">
    <property type="entry name" value="PLP-dependent transferases"/>
    <property type="match status" value="1"/>
</dbReference>
<dbReference type="InterPro" id="IPR015424">
    <property type="entry name" value="PyrdxlP-dep_Trfase"/>
</dbReference>
<name>A0A8S9IFQ2_BRACR</name>
<dbReference type="Proteomes" id="UP000712281">
    <property type="component" value="Unassembled WGS sequence"/>
</dbReference>
<dbReference type="Gene3D" id="3.90.1150.10">
    <property type="entry name" value="Aspartate Aminotransferase, domain 1"/>
    <property type="match status" value="1"/>
</dbReference>
<comment type="caution">
    <text evidence="2">The sequence shown here is derived from an EMBL/GenBank/DDBJ whole genome shotgun (WGS) entry which is preliminary data.</text>
</comment>
<gene>
    <name evidence="2" type="ORF">F2Q68_00024196</name>
</gene>
<evidence type="ECO:0000313" key="2">
    <source>
        <dbReference type="EMBL" id="KAF2568559.1"/>
    </source>
</evidence>
<protein>
    <submittedName>
        <fullName evidence="2">Uncharacterized protein</fullName>
    </submittedName>
</protein>
<dbReference type="PANTHER" id="PTHR45688">
    <property type="match status" value="1"/>
</dbReference>
<dbReference type="Pfam" id="PF00202">
    <property type="entry name" value="Aminotran_3"/>
    <property type="match status" value="1"/>
</dbReference>
<dbReference type="PANTHER" id="PTHR45688:SF12">
    <property type="entry name" value="(RAPE) HYPOTHETICAL PROTEIN"/>
    <property type="match status" value="1"/>
</dbReference>
<dbReference type="GO" id="GO:0030170">
    <property type="term" value="F:pyridoxal phosphate binding"/>
    <property type="evidence" value="ECO:0007669"/>
    <property type="project" value="InterPro"/>
</dbReference>
<dbReference type="EMBL" id="QGKW02001911">
    <property type="protein sequence ID" value="KAF2568559.1"/>
    <property type="molecule type" value="Genomic_DNA"/>
</dbReference>
<evidence type="ECO:0000256" key="1">
    <source>
        <dbReference type="ARBA" id="ARBA00008954"/>
    </source>
</evidence>